<name>A0A255ZPP6_9FLAO</name>
<sequence>MTVTTAEPLVSVICLCYNHEKFVREAVLSVLTQTYTSVEILVVNDASSDGSQQIIEKLQLEYPQIKIIHNKQNLGITASFNKAFAVSKGKYILDFATDDVLLPNALDVLVAEAIKHEAAVVYANSERISESGAHLGYFFAVDENKRSLQKIPRGLIYEAIVNSGEIVNPVALLVSRKIHVELGGYNDSLAYEDLDFWLRASREYPFFYIDQTLSQKRYLENSLGYAYKEKSVLGRRINASTFKTLWMAFTQLNRNKTEHRALLKRVHYEMGVVFRNRNLRLWIPYVFFKIAIHLKILISR</sequence>
<evidence type="ECO:0000259" key="1">
    <source>
        <dbReference type="Pfam" id="PF00535"/>
    </source>
</evidence>
<dbReference type="Gene3D" id="3.90.550.10">
    <property type="entry name" value="Spore Coat Polysaccharide Biosynthesis Protein SpsA, Chain A"/>
    <property type="match status" value="1"/>
</dbReference>
<keyword evidence="3" id="KW-1185">Reference proteome</keyword>
<dbReference type="InterPro" id="IPR029044">
    <property type="entry name" value="Nucleotide-diphossugar_trans"/>
</dbReference>
<organism evidence="2 3">
    <name type="scientific">Flavobacterium aurantiibacter</name>
    <dbReference type="NCBI Taxonomy" id="2023067"/>
    <lineage>
        <taxon>Bacteria</taxon>
        <taxon>Pseudomonadati</taxon>
        <taxon>Bacteroidota</taxon>
        <taxon>Flavobacteriia</taxon>
        <taxon>Flavobacteriales</taxon>
        <taxon>Flavobacteriaceae</taxon>
        <taxon>Flavobacterium</taxon>
    </lineage>
</organism>
<dbReference type="Proteomes" id="UP000216035">
    <property type="component" value="Unassembled WGS sequence"/>
</dbReference>
<proteinExistence type="predicted"/>
<evidence type="ECO:0000313" key="2">
    <source>
        <dbReference type="EMBL" id="OYQ43473.1"/>
    </source>
</evidence>
<dbReference type="InterPro" id="IPR001173">
    <property type="entry name" value="Glyco_trans_2-like"/>
</dbReference>
<feature type="domain" description="Glycosyltransferase 2-like" evidence="1">
    <location>
        <begin position="11"/>
        <end position="134"/>
    </location>
</feature>
<protein>
    <recommendedName>
        <fullName evidence="1">Glycosyltransferase 2-like domain-containing protein</fullName>
    </recommendedName>
</protein>
<comment type="caution">
    <text evidence="2">The sequence shown here is derived from an EMBL/GenBank/DDBJ whole genome shotgun (WGS) entry which is preliminary data.</text>
</comment>
<dbReference type="OrthoDB" id="396512at2"/>
<dbReference type="PANTHER" id="PTHR43685">
    <property type="entry name" value="GLYCOSYLTRANSFERASE"/>
    <property type="match status" value="1"/>
</dbReference>
<reference evidence="2 3" key="1">
    <citation type="submission" date="2017-07" db="EMBL/GenBank/DDBJ databases">
        <title>Flavobacterium cyanobacteriorum sp. nov., isolated from cyanobacterial aggregates in a eutrophic lake.</title>
        <authorList>
            <person name="Cai H."/>
        </authorList>
    </citation>
    <scope>NUCLEOTIDE SEQUENCE [LARGE SCALE GENOMIC DNA]</scope>
    <source>
        <strain evidence="2 3">TH167</strain>
    </source>
</reference>
<dbReference type="Pfam" id="PF00535">
    <property type="entry name" value="Glycos_transf_2"/>
    <property type="match status" value="1"/>
</dbReference>
<dbReference type="AlphaFoldDB" id="A0A255ZPP6"/>
<gene>
    <name evidence="2" type="ORF">CHX27_09985</name>
</gene>
<dbReference type="PANTHER" id="PTHR43685:SF11">
    <property type="entry name" value="GLYCOSYLTRANSFERASE TAGX-RELATED"/>
    <property type="match status" value="1"/>
</dbReference>
<accession>A0A255ZPP6</accession>
<dbReference type="EMBL" id="NOXX01000203">
    <property type="protein sequence ID" value="OYQ43473.1"/>
    <property type="molecule type" value="Genomic_DNA"/>
</dbReference>
<dbReference type="SUPFAM" id="SSF53448">
    <property type="entry name" value="Nucleotide-diphospho-sugar transferases"/>
    <property type="match status" value="1"/>
</dbReference>
<evidence type="ECO:0000313" key="3">
    <source>
        <dbReference type="Proteomes" id="UP000216035"/>
    </source>
</evidence>
<dbReference type="InterPro" id="IPR050834">
    <property type="entry name" value="Glycosyltransf_2"/>
</dbReference>